<evidence type="ECO:0000256" key="4">
    <source>
        <dbReference type="RuleBase" id="RU110713"/>
    </source>
</evidence>
<sequence>PYCLKLAVPMGLVYKVFLHGEKILGCNACKTHFATHEHIMSKSFHGQYGRAYLFSNVINVYTGEAEDRSMRTGLHTVQDIHCAECSTVVGWKYLVAYEEQEQYKEGRFILERTLLQYMSST</sequence>
<name>A0A9P7ZY53_MORAP</name>
<keyword evidence="2" id="KW-0479">Metal-binding</keyword>
<proteinExistence type="inferred from homology"/>
<evidence type="ECO:0000256" key="1">
    <source>
        <dbReference type="ARBA" id="ARBA00005613"/>
    </source>
</evidence>
<dbReference type="InterPro" id="IPR034751">
    <property type="entry name" value="Yippee"/>
</dbReference>
<dbReference type="AlphaFoldDB" id="A0A9P7ZY53"/>
<reference evidence="6" key="1">
    <citation type="submission" date="2021-07" db="EMBL/GenBank/DDBJ databases">
        <title>Draft genome of Mortierella alpina, strain LL118, isolated from an aspen leaf litter sample.</title>
        <authorList>
            <person name="Yang S."/>
            <person name="Vinatzer B.A."/>
        </authorList>
    </citation>
    <scope>NUCLEOTIDE SEQUENCE</scope>
    <source>
        <strain evidence="6">LL118</strain>
    </source>
</reference>
<evidence type="ECO:0000256" key="3">
    <source>
        <dbReference type="ARBA" id="ARBA00022833"/>
    </source>
</evidence>
<protein>
    <recommendedName>
        <fullName evidence="4">Protein yippee-like</fullName>
    </recommendedName>
</protein>
<evidence type="ECO:0000256" key="2">
    <source>
        <dbReference type="ARBA" id="ARBA00022723"/>
    </source>
</evidence>
<comment type="similarity">
    <text evidence="1 4">Belongs to the yippee family.</text>
</comment>
<dbReference type="Proteomes" id="UP000717515">
    <property type="component" value="Unassembled WGS sequence"/>
</dbReference>
<dbReference type="PANTHER" id="PTHR13848">
    <property type="entry name" value="PROTEIN YIPPEE-LIKE CG15309-RELATED"/>
    <property type="match status" value="1"/>
</dbReference>
<gene>
    <name evidence="6" type="ORF">KVV02_005676</name>
</gene>
<organism evidence="6 7">
    <name type="scientific">Mortierella alpina</name>
    <name type="common">Oleaginous fungus</name>
    <name type="synonym">Mortierella renispora</name>
    <dbReference type="NCBI Taxonomy" id="64518"/>
    <lineage>
        <taxon>Eukaryota</taxon>
        <taxon>Fungi</taxon>
        <taxon>Fungi incertae sedis</taxon>
        <taxon>Mucoromycota</taxon>
        <taxon>Mortierellomycotina</taxon>
        <taxon>Mortierellomycetes</taxon>
        <taxon>Mortierellales</taxon>
        <taxon>Mortierellaceae</taxon>
        <taxon>Mortierella</taxon>
    </lineage>
</organism>
<accession>A0A9P7ZY53</accession>
<evidence type="ECO:0000259" key="5">
    <source>
        <dbReference type="PROSITE" id="PS51792"/>
    </source>
</evidence>
<dbReference type="GO" id="GO:0046872">
    <property type="term" value="F:metal ion binding"/>
    <property type="evidence" value="ECO:0007669"/>
    <property type="project" value="UniProtKB-KW"/>
</dbReference>
<dbReference type="PROSITE" id="PS51792">
    <property type="entry name" value="YIPPEE"/>
    <property type="match status" value="1"/>
</dbReference>
<comment type="caution">
    <text evidence="6">The sequence shown here is derived from an EMBL/GenBank/DDBJ whole genome shotgun (WGS) entry which is preliminary data.</text>
</comment>
<dbReference type="EMBL" id="JAIFTL010000477">
    <property type="protein sequence ID" value="KAG9319366.1"/>
    <property type="molecule type" value="Genomic_DNA"/>
</dbReference>
<dbReference type="Pfam" id="PF03226">
    <property type="entry name" value="Yippee-Mis18"/>
    <property type="match status" value="1"/>
</dbReference>
<dbReference type="InterPro" id="IPR039058">
    <property type="entry name" value="Yippee_fam"/>
</dbReference>
<keyword evidence="3" id="KW-0862">Zinc</keyword>
<evidence type="ECO:0000313" key="7">
    <source>
        <dbReference type="Proteomes" id="UP000717515"/>
    </source>
</evidence>
<feature type="non-terminal residue" evidence="6">
    <location>
        <position position="1"/>
    </location>
</feature>
<feature type="domain" description="Yippee" evidence="5">
    <location>
        <begin position="22"/>
        <end position="119"/>
    </location>
</feature>
<dbReference type="InterPro" id="IPR004910">
    <property type="entry name" value="Yippee/Mis18/Cereblon"/>
</dbReference>
<evidence type="ECO:0000313" key="6">
    <source>
        <dbReference type="EMBL" id="KAG9319366.1"/>
    </source>
</evidence>